<dbReference type="Gene3D" id="3.40.50.150">
    <property type="entry name" value="Vaccinia Virus protein VP39"/>
    <property type="match status" value="2"/>
</dbReference>
<dbReference type="Pfam" id="PF13489">
    <property type="entry name" value="Methyltransf_23"/>
    <property type="match status" value="1"/>
</dbReference>
<dbReference type="EMBL" id="LFIV01000009">
    <property type="protein sequence ID" value="KZL77266.1"/>
    <property type="molecule type" value="Genomic_DNA"/>
</dbReference>
<dbReference type="PANTHER" id="PTHR43591">
    <property type="entry name" value="METHYLTRANSFERASE"/>
    <property type="match status" value="1"/>
</dbReference>
<evidence type="ECO:0000313" key="2">
    <source>
        <dbReference type="EMBL" id="KZL77266.1"/>
    </source>
</evidence>
<evidence type="ECO:0000313" key="3">
    <source>
        <dbReference type="Proteomes" id="UP000076552"/>
    </source>
</evidence>
<keyword evidence="3" id="KW-1185">Reference proteome</keyword>
<organism evidence="2 3">
    <name type="scientific">Colletotrichum tofieldiae</name>
    <dbReference type="NCBI Taxonomy" id="708197"/>
    <lineage>
        <taxon>Eukaryota</taxon>
        <taxon>Fungi</taxon>
        <taxon>Dikarya</taxon>
        <taxon>Ascomycota</taxon>
        <taxon>Pezizomycotina</taxon>
        <taxon>Sordariomycetes</taxon>
        <taxon>Hypocreomycetidae</taxon>
        <taxon>Glomerellales</taxon>
        <taxon>Glomerellaceae</taxon>
        <taxon>Colletotrichum</taxon>
        <taxon>Colletotrichum spaethianum species complex</taxon>
    </lineage>
</organism>
<dbReference type="InterPro" id="IPR029063">
    <property type="entry name" value="SAM-dependent_MTases_sf"/>
</dbReference>
<name>A0A166Y4T0_9PEZI</name>
<dbReference type="AlphaFoldDB" id="A0A166Y4T0"/>
<dbReference type="GO" id="GO:0008168">
    <property type="term" value="F:methyltransferase activity"/>
    <property type="evidence" value="ECO:0007669"/>
    <property type="project" value="TreeGrafter"/>
</dbReference>
<dbReference type="SUPFAM" id="SSF53335">
    <property type="entry name" value="S-adenosyl-L-methionine-dependent methyltransferases"/>
    <property type="match status" value="1"/>
</dbReference>
<evidence type="ECO:0000256" key="1">
    <source>
        <dbReference type="ARBA" id="ARBA00038158"/>
    </source>
</evidence>
<gene>
    <name evidence="2" type="ORF">CT0861_09085</name>
</gene>
<dbReference type="STRING" id="708197.A0A166Y4T0"/>
<dbReference type="PANTHER" id="PTHR43591:SF10">
    <property type="entry name" value="ABC TRANSMEMBRANE TYPE-1 DOMAIN-CONTAINING PROTEIN-RELATED"/>
    <property type="match status" value="1"/>
</dbReference>
<dbReference type="CDD" id="cd02440">
    <property type="entry name" value="AdoMet_MTases"/>
    <property type="match status" value="1"/>
</dbReference>
<reference evidence="2 3" key="1">
    <citation type="submission" date="2015-06" db="EMBL/GenBank/DDBJ databases">
        <title>Survival trade-offs in plant roots during colonization by closely related pathogenic and mutualistic fungi.</title>
        <authorList>
            <person name="Hacquard S."/>
            <person name="Kracher B."/>
            <person name="Hiruma K."/>
            <person name="Weinman A."/>
            <person name="Muench P."/>
            <person name="Garrido Oter R."/>
            <person name="Ver Loren van Themaat E."/>
            <person name="Dallerey J.-F."/>
            <person name="Damm U."/>
            <person name="Henrissat B."/>
            <person name="Lespinet O."/>
            <person name="Thon M."/>
            <person name="Kemen E."/>
            <person name="McHardy A.C."/>
            <person name="Schulze-Lefert P."/>
            <person name="O'Connell R.J."/>
        </authorList>
    </citation>
    <scope>NUCLEOTIDE SEQUENCE [LARGE SCALE GENOMIC DNA]</scope>
    <source>
        <strain evidence="2 3">0861</strain>
    </source>
</reference>
<dbReference type="Proteomes" id="UP000076552">
    <property type="component" value="Unassembled WGS sequence"/>
</dbReference>
<sequence>MPSEQGASAPILFTDAAKDLAVVGALSEEDSTTDAVRHHYTWMLMDNRLFAAPVEKVRRLKVLDIGTGTGIWAIDVADEFPDAEVIGTDISAVQPNWAPPKCIFQIDDAQSDIDDWQRLYNQAFAHLKPGGWVENMEFDIQTRSENPAIENDPTHIHKRWSTFFWEAGDIHGRSFCIAQDDRMEKYMRQAGFVDVQRRIYKVPIGGWPKDPKLKQIGYHSGLFMDQSLDGWALLPIGEILGWTYEEVVVLVSEMRKALQDAKSLPYFNFHLVFGRKPGAPG</sequence>
<accession>A0A166Y4T0</accession>
<comment type="similarity">
    <text evidence="1">Belongs to the methyltransferase superfamily. LaeA methyltransferase family.</text>
</comment>
<comment type="caution">
    <text evidence="2">The sequence shown here is derived from an EMBL/GenBank/DDBJ whole genome shotgun (WGS) entry which is preliminary data.</text>
</comment>
<proteinExistence type="inferred from homology"/>
<protein>
    <submittedName>
        <fullName evidence="2">UMTA protein</fullName>
    </submittedName>
</protein>